<gene>
    <name evidence="2" type="ORF">H5V45_05155</name>
</gene>
<accession>A0A7X0RE98</accession>
<reference evidence="2 3" key="1">
    <citation type="submission" date="2020-08" db="EMBL/GenBank/DDBJ databases">
        <authorList>
            <person name="Seo M.-J."/>
        </authorList>
    </citation>
    <scope>NUCLEOTIDE SEQUENCE [LARGE SCALE GENOMIC DNA]</scope>
    <source>
        <strain evidence="2 3">KIGAM211</strain>
    </source>
</reference>
<dbReference type="RefSeq" id="WP_185251949.1">
    <property type="nucleotide sequence ID" value="NZ_JACKXE010000001.1"/>
</dbReference>
<name>A0A7X0RE98_9ACTN</name>
<keyword evidence="1" id="KW-0175">Coiled coil</keyword>
<organism evidence="2 3">
    <name type="scientific">Nocardioides luti</name>
    <dbReference type="NCBI Taxonomy" id="2761101"/>
    <lineage>
        <taxon>Bacteria</taxon>
        <taxon>Bacillati</taxon>
        <taxon>Actinomycetota</taxon>
        <taxon>Actinomycetes</taxon>
        <taxon>Propionibacteriales</taxon>
        <taxon>Nocardioidaceae</taxon>
        <taxon>Nocardioides</taxon>
    </lineage>
</organism>
<evidence type="ECO:0000313" key="3">
    <source>
        <dbReference type="Proteomes" id="UP000523955"/>
    </source>
</evidence>
<dbReference type="EMBL" id="JACKXE010000001">
    <property type="protein sequence ID" value="MBB6626707.1"/>
    <property type="molecule type" value="Genomic_DNA"/>
</dbReference>
<feature type="coiled-coil region" evidence="1">
    <location>
        <begin position="27"/>
        <end position="54"/>
    </location>
</feature>
<evidence type="ECO:0000256" key="1">
    <source>
        <dbReference type="SAM" id="Coils"/>
    </source>
</evidence>
<evidence type="ECO:0000313" key="2">
    <source>
        <dbReference type="EMBL" id="MBB6626707.1"/>
    </source>
</evidence>
<sequence length="62" mass="6338">MTATTSGHPIDPAISEAVQAVSNRFGVLGLEELIEAATVELARARAAYAELAELDETGPGVG</sequence>
<dbReference type="AlphaFoldDB" id="A0A7X0RE98"/>
<comment type="caution">
    <text evidence="2">The sequence shown here is derived from an EMBL/GenBank/DDBJ whole genome shotgun (WGS) entry which is preliminary data.</text>
</comment>
<keyword evidence="3" id="KW-1185">Reference proteome</keyword>
<proteinExistence type="predicted"/>
<dbReference type="Proteomes" id="UP000523955">
    <property type="component" value="Unassembled WGS sequence"/>
</dbReference>
<protein>
    <submittedName>
        <fullName evidence="2">Uncharacterized protein</fullName>
    </submittedName>
</protein>